<keyword evidence="3" id="KW-0805">Transcription regulation</keyword>
<feature type="domain" description="TEA" evidence="8">
    <location>
        <begin position="5"/>
        <end position="79"/>
    </location>
</feature>
<dbReference type="AlphaFoldDB" id="A0AAN9UI67"/>
<dbReference type="PROSITE" id="PS51088">
    <property type="entry name" value="TEA_2"/>
    <property type="match status" value="1"/>
</dbReference>
<evidence type="ECO:0000256" key="5">
    <source>
        <dbReference type="ARBA" id="ARBA00023242"/>
    </source>
</evidence>
<dbReference type="GO" id="GO:0000981">
    <property type="term" value="F:DNA-binding transcription factor activity, RNA polymerase II-specific"/>
    <property type="evidence" value="ECO:0007669"/>
    <property type="project" value="TreeGrafter"/>
</dbReference>
<evidence type="ECO:0000259" key="8">
    <source>
        <dbReference type="PROSITE" id="PS51088"/>
    </source>
</evidence>
<proteinExistence type="inferred from homology"/>
<dbReference type="Pfam" id="PF01285">
    <property type="entry name" value="TEA"/>
    <property type="match status" value="1"/>
</dbReference>
<evidence type="ECO:0000256" key="1">
    <source>
        <dbReference type="ARBA" id="ARBA00004123"/>
    </source>
</evidence>
<evidence type="ECO:0000256" key="4">
    <source>
        <dbReference type="ARBA" id="ARBA00023163"/>
    </source>
</evidence>
<dbReference type="InterPro" id="IPR000818">
    <property type="entry name" value="TEA/ATTS_dom"/>
</dbReference>
<feature type="compositionally biased region" description="Low complexity" evidence="7">
    <location>
        <begin position="913"/>
        <end position="937"/>
    </location>
</feature>
<organism evidence="9 10">
    <name type="scientific">Diatrype stigma</name>
    <dbReference type="NCBI Taxonomy" id="117547"/>
    <lineage>
        <taxon>Eukaryota</taxon>
        <taxon>Fungi</taxon>
        <taxon>Dikarya</taxon>
        <taxon>Ascomycota</taxon>
        <taxon>Pezizomycotina</taxon>
        <taxon>Sordariomycetes</taxon>
        <taxon>Xylariomycetidae</taxon>
        <taxon>Xylariales</taxon>
        <taxon>Diatrypaceae</taxon>
        <taxon>Diatrype</taxon>
    </lineage>
</organism>
<dbReference type="EMBL" id="JAKJXP020000083">
    <property type="protein sequence ID" value="KAK7748331.1"/>
    <property type="molecule type" value="Genomic_DNA"/>
</dbReference>
<feature type="region of interest" description="Disordered" evidence="7">
    <location>
        <begin position="886"/>
        <end position="968"/>
    </location>
</feature>
<feature type="compositionally biased region" description="Low complexity" evidence="7">
    <location>
        <begin position="744"/>
        <end position="778"/>
    </location>
</feature>
<feature type="compositionally biased region" description="Basic and acidic residues" evidence="7">
    <location>
        <begin position="65"/>
        <end position="76"/>
    </location>
</feature>
<feature type="compositionally biased region" description="Basic residues" evidence="7">
    <location>
        <begin position="791"/>
        <end position="809"/>
    </location>
</feature>
<feature type="region of interest" description="Disordered" evidence="7">
    <location>
        <begin position="436"/>
        <end position="514"/>
    </location>
</feature>
<keyword evidence="5" id="KW-0539">Nucleus</keyword>
<name>A0AAN9UI67_9PEZI</name>
<feature type="DNA-binding region" description="TEA" evidence="6">
    <location>
        <begin position="5"/>
        <end position="79"/>
    </location>
</feature>
<gene>
    <name evidence="9" type="ORF">SLS62_008699</name>
</gene>
<keyword evidence="4" id="KW-0804">Transcription</keyword>
<evidence type="ECO:0000256" key="6">
    <source>
        <dbReference type="PROSITE-ProRule" id="PRU00505"/>
    </source>
</evidence>
<comment type="subcellular location">
    <subcellularLocation>
        <location evidence="1">Nucleus</location>
    </subcellularLocation>
</comment>
<dbReference type="Proteomes" id="UP001320420">
    <property type="component" value="Unassembled WGS sequence"/>
</dbReference>
<protein>
    <recommendedName>
        <fullName evidence="8">TEA domain-containing protein</fullName>
    </recommendedName>
</protein>
<feature type="region of interest" description="Disordered" evidence="7">
    <location>
        <begin position="730"/>
        <end position="825"/>
    </location>
</feature>
<dbReference type="InterPro" id="IPR050937">
    <property type="entry name" value="TEC1_TEAD_TF"/>
</dbReference>
<feature type="compositionally biased region" description="Basic and acidic residues" evidence="7">
    <location>
        <begin position="85"/>
        <end position="100"/>
    </location>
</feature>
<evidence type="ECO:0000313" key="10">
    <source>
        <dbReference type="Proteomes" id="UP001320420"/>
    </source>
</evidence>
<dbReference type="Gene3D" id="6.10.20.40">
    <property type="entry name" value="TEA/ATTS domain"/>
    <property type="match status" value="1"/>
</dbReference>
<reference evidence="9 10" key="1">
    <citation type="submission" date="2024-02" db="EMBL/GenBank/DDBJ databases">
        <title>De novo assembly and annotation of 12 fungi associated with fruit tree decline syndrome in Ontario, Canada.</title>
        <authorList>
            <person name="Sulman M."/>
            <person name="Ellouze W."/>
            <person name="Ilyukhin E."/>
        </authorList>
    </citation>
    <scope>NUCLEOTIDE SEQUENCE [LARGE SCALE GENOMIC DNA]</scope>
    <source>
        <strain evidence="9 10">M11/M66-122</strain>
    </source>
</reference>
<sequence>MTKEHDHEHPKWPEELENAFLDALLLIPQMARKKFAGEGQLYGRNMLITEYLWIYHWLLHPPAEGEKQPTTKEAEKCNNGQPHAAKKDTNEDDRKYTKEETDIESFKHNRVLQAISNGHLPEQRPNYEYFGRLLHAGDDVFIRPKQCRIYVSSQKVEIKKREVPAEDGTKGKKQVQILGYHRDTKERIFDQTDYPHLDRNYIPAYETPWSDATTTLLHSYTNELHLKEACAIQEISNRWSMRFPDLVDKLKSSMEDGKEPDAQSELSSRCVLGPIDALHLEVVLDLHDNARFPDGSHCNGLVELELARPGLFRDHSWRTITTVAKPRALYYEDKGREVDGHKSEASLIPGHVANCVLSSGYKGDNAEGHKHAAAAARGHIGPGYPRCDCSARGALDSIVVRFPAESWANTFVMLAPYVKAAHEEVDREIEIDRWISDDKVTSGGPAQGGSGLQSGAAAAAAAGKQGKGPRKRAASSPSPSPPPPQKKARPSSSSSAASSASAAAQADTATPKGAKKRELVELLQEVAMYQEIYSAPPVEQPMGAGAAAGVDVKPPQQKWTRRAVLVWTFAPALKTLGTRAKGKKGEGKPRPIREVQPRTNWRYLTKLDPSSQYHQKHAYLNGSPAVIRPSTASSISRNAVMSPDPAYMQHAHAAMNENFGAATADMYNRHHHHQHHQQPLMAHPQNHQHQFHHPHVSSMAGPSAPSLSLDVSGGYVDVVGGSGGYDGVGGGLATPPPTASTLQGNGYNNSNNNNNNAYGFGRRGRGSIAGSSVSSSSGAGDGGSVVGGLQHPHHHHPHFQQQQQHHHHQLASNGGGATDPFLSGLGVPSVGSSSFDDVATAETTDADLQAWAVAQQQQQHGLLMDDSTPWATTPTGHWTDARDLATAATQHHHQQHQQQPQWDSVSPSHCWAGGEDSGNNENENHINNNNNGVNTSNAGVVESTTLWSSPPPHEQQQQQQQHPQVPDHHDTWAAWQAIEEAAGGSGQQPWDEEEGPTAAATHNDDDTAAADLGGDSLLGGGGTGLTPRRINRKRSRVDYDDDDGNNNNGSGGSEGGDDGAASSPDGGMRYPASSIRRRKLTHGGGSGSRGVPTAVMGDEYHL</sequence>
<dbReference type="PANTHER" id="PTHR11834:SF0">
    <property type="entry name" value="PROTEIN SCALLOPED"/>
    <property type="match status" value="1"/>
</dbReference>
<evidence type="ECO:0000256" key="7">
    <source>
        <dbReference type="SAM" id="MobiDB-lite"/>
    </source>
</evidence>
<dbReference type="GO" id="GO:0000978">
    <property type="term" value="F:RNA polymerase II cis-regulatory region sequence-specific DNA binding"/>
    <property type="evidence" value="ECO:0007669"/>
    <property type="project" value="TreeGrafter"/>
</dbReference>
<evidence type="ECO:0000256" key="2">
    <source>
        <dbReference type="ARBA" id="ARBA00008421"/>
    </source>
</evidence>
<accession>A0AAN9UI67</accession>
<dbReference type="InterPro" id="IPR038096">
    <property type="entry name" value="TEA/ATTS_sf"/>
</dbReference>
<keyword evidence="10" id="KW-1185">Reference proteome</keyword>
<feature type="compositionally biased region" description="Low complexity" evidence="7">
    <location>
        <begin position="453"/>
        <end position="464"/>
    </location>
</feature>
<dbReference type="GO" id="GO:0005634">
    <property type="term" value="C:nucleus"/>
    <property type="evidence" value="ECO:0007669"/>
    <property type="project" value="UniProtKB-SubCell"/>
</dbReference>
<comment type="caution">
    <text evidence="9">The sequence shown here is derived from an EMBL/GenBank/DDBJ whole genome shotgun (WGS) entry which is preliminary data.</text>
</comment>
<feature type="region of interest" description="Disordered" evidence="7">
    <location>
        <begin position="65"/>
        <end position="100"/>
    </location>
</feature>
<evidence type="ECO:0000313" key="9">
    <source>
        <dbReference type="EMBL" id="KAK7748331.1"/>
    </source>
</evidence>
<dbReference type="GO" id="GO:0005667">
    <property type="term" value="C:transcription regulator complex"/>
    <property type="evidence" value="ECO:0007669"/>
    <property type="project" value="TreeGrafter"/>
</dbReference>
<feature type="region of interest" description="Disordered" evidence="7">
    <location>
        <begin position="981"/>
        <end position="1102"/>
    </location>
</feature>
<evidence type="ECO:0000256" key="3">
    <source>
        <dbReference type="ARBA" id="ARBA00023015"/>
    </source>
</evidence>
<feature type="compositionally biased region" description="Low complexity" evidence="7">
    <location>
        <begin position="954"/>
        <end position="964"/>
    </location>
</feature>
<comment type="similarity">
    <text evidence="2">Belongs to the TEC1 family.</text>
</comment>
<dbReference type="PANTHER" id="PTHR11834">
    <property type="entry name" value="TRANSCRIPTIONAL ENHANCER FACTOR TEF RELATED"/>
    <property type="match status" value="1"/>
</dbReference>
<feature type="compositionally biased region" description="Low complexity" evidence="7">
    <location>
        <begin position="490"/>
        <end position="506"/>
    </location>
</feature>